<dbReference type="SUPFAM" id="SSF53448">
    <property type="entry name" value="Nucleotide-diphospho-sugar transferases"/>
    <property type="match status" value="1"/>
</dbReference>
<protein>
    <submittedName>
        <fullName evidence="1">Uncharacterized protein</fullName>
    </submittedName>
</protein>
<name>A0A5B2TI79_9PROT</name>
<proteinExistence type="predicted"/>
<dbReference type="OrthoDB" id="7276437at2"/>
<evidence type="ECO:0000313" key="1">
    <source>
        <dbReference type="EMBL" id="KAA2214192.1"/>
    </source>
</evidence>
<reference evidence="1 2" key="1">
    <citation type="journal article" date="2015" name="Int. J. Syst. Evol. Microbiol.">
        <title>Roseomonas oryzae sp. nov., isolated from paddy rhizosphere soil.</title>
        <authorList>
            <person name="Ramaprasad E.V."/>
            <person name="Sasikala Ch."/>
            <person name="Ramana Ch.V."/>
        </authorList>
    </citation>
    <scope>NUCLEOTIDE SEQUENCE [LARGE SCALE GENOMIC DNA]</scope>
    <source>
        <strain evidence="1 2">KCTC 42542</strain>
    </source>
</reference>
<sequence>MPEARPVPVPIVIFAFNRPDYLERLCRSLKAQQGVVLDGRNIHLMQDGAISPRSGMRFAEDEAIAASIAAFQAEFPQGKVHASPRNLGIALNLHRGESLVFERLGAEVGYFFEEDLELGPHYLAMLEAIRVQAADHPRLGYFAAYGNHRQPADPARPGLIPLEHHWGFGLTRACWQAMQPWLAPFHTIWNETDYQARPHLRLVECYLDKAVASTQSSQDVAKTMAAADLGFARINTDVCYARYIGKQGQSFREASFQRHGFDAMDYAAEWPAEPPRLTAAQLEGFAAAKRAHHADYRAGRFMADLEAMRQRLFNPDRPATRQDILDLWRLLMDRVPEDEGYFERNVGKSTVRHIRTSLLRGREARCKSFFMK</sequence>
<dbReference type="EMBL" id="VUKA01000001">
    <property type="protein sequence ID" value="KAA2214192.1"/>
    <property type="molecule type" value="Genomic_DNA"/>
</dbReference>
<dbReference type="AlphaFoldDB" id="A0A5B2TI79"/>
<organism evidence="1 2">
    <name type="scientific">Teichococcus oryzae</name>
    <dbReference type="NCBI Taxonomy" id="1608942"/>
    <lineage>
        <taxon>Bacteria</taxon>
        <taxon>Pseudomonadati</taxon>
        <taxon>Pseudomonadota</taxon>
        <taxon>Alphaproteobacteria</taxon>
        <taxon>Acetobacterales</taxon>
        <taxon>Roseomonadaceae</taxon>
        <taxon>Roseomonas</taxon>
    </lineage>
</organism>
<gene>
    <name evidence="1" type="ORF">F0Q34_00195</name>
</gene>
<dbReference type="InterPro" id="IPR029044">
    <property type="entry name" value="Nucleotide-diphossugar_trans"/>
</dbReference>
<accession>A0A5B2TI79</accession>
<dbReference type="Proteomes" id="UP000322110">
    <property type="component" value="Unassembled WGS sequence"/>
</dbReference>
<comment type="caution">
    <text evidence="1">The sequence shown here is derived from an EMBL/GenBank/DDBJ whole genome shotgun (WGS) entry which is preliminary data.</text>
</comment>
<keyword evidence="2" id="KW-1185">Reference proteome</keyword>
<dbReference type="Gene3D" id="3.90.550.10">
    <property type="entry name" value="Spore Coat Polysaccharide Biosynthesis Protein SpsA, Chain A"/>
    <property type="match status" value="1"/>
</dbReference>
<evidence type="ECO:0000313" key="2">
    <source>
        <dbReference type="Proteomes" id="UP000322110"/>
    </source>
</evidence>
<dbReference type="RefSeq" id="WP_149810131.1">
    <property type="nucleotide sequence ID" value="NZ_VUKA01000001.1"/>
</dbReference>